<gene>
    <name evidence="3" type="ORF">QWZ14_01280</name>
</gene>
<dbReference type="Pfam" id="PF01051">
    <property type="entry name" value="Rep3_N"/>
    <property type="match status" value="1"/>
</dbReference>
<organism evidence="3 4">
    <name type="scientific">Paeniroseomonas aquatica</name>
    <dbReference type="NCBI Taxonomy" id="373043"/>
    <lineage>
        <taxon>Bacteria</taxon>
        <taxon>Pseudomonadati</taxon>
        <taxon>Pseudomonadota</taxon>
        <taxon>Alphaproteobacteria</taxon>
        <taxon>Acetobacterales</taxon>
        <taxon>Acetobacteraceae</taxon>
        <taxon>Paeniroseomonas</taxon>
    </lineage>
</organism>
<evidence type="ECO:0000256" key="1">
    <source>
        <dbReference type="ARBA" id="ARBA00038283"/>
    </source>
</evidence>
<dbReference type="EMBL" id="JAUFPN010000010">
    <property type="protein sequence ID" value="MDN3563012.1"/>
    <property type="molecule type" value="Genomic_DNA"/>
</dbReference>
<dbReference type="Pfam" id="PF21205">
    <property type="entry name" value="Rep3_C"/>
    <property type="match status" value="1"/>
</dbReference>
<dbReference type="InterPro" id="IPR036390">
    <property type="entry name" value="WH_DNA-bd_sf"/>
</dbReference>
<dbReference type="Proteomes" id="UP001529369">
    <property type="component" value="Unassembled WGS sequence"/>
</dbReference>
<dbReference type="Gene3D" id="1.10.10.10">
    <property type="entry name" value="Winged helix-like DNA-binding domain superfamily/Winged helix DNA-binding domain"/>
    <property type="match status" value="1"/>
</dbReference>
<comment type="caution">
    <text evidence="3">The sequence shown here is derived from an EMBL/GenBank/DDBJ whole genome shotgun (WGS) entry which is preliminary data.</text>
</comment>
<keyword evidence="4" id="KW-1185">Reference proteome</keyword>
<dbReference type="SUPFAM" id="SSF46785">
    <property type="entry name" value="Winged helix' DNA-binding domain"/>
    <property type="match status" value="1"/>
</dbReference>
<protein>
    <submittedName>
        <fullName evidence="3">Replication initiation protein</fullName>
    </submittedName>
</protein>
<evidence type="ECO:0000313" key="4">
    <source>
        <dbReference type="Proteomes" id="UP001529369"/>
    </source>
</evidence>
<dbReference type="RefSeq" id="WP_290314743.1">
    <property type="nucleotide sequence ID" value="NZ_JAUFPN010000010.1"/>
</dbReference>
<dbReference type="InterPro" id="IPR000525">
    <property type="entry name" value="Initiator_Rep_WH1"/>
</dbReference>
<evidence type="ECO:0000313" key="3">
    <source>
        <dbReference type="EMBL" id="MDN3563012.1"/>
    </source>
</evidence>
<proteinExistence type="inferred from homology"/>
<comment type="similarity">
    <text evidence="1">Belongs to the initiator RepB protein family.</text>
</comment>
<reference evidence="4" key="1">
    <citation type="journal article" date="2019" name="Int. J. Syst. Evol. Microbiol.">
        <title>The Global Catalogue of Microorganisms (GCM) 10K type strain sequencing project: providing services to taxonomists for standard genome sequencing and annotation.</title>
        <authorList>
            <consortium name="The Broad Institute Genomics Platform"/>
            <consortium name="The Broad Institute Genome Sequencing Center for Infectious Disease"/>
            <person name="Wu L."/>
            <person name="Ma J."/>
        </authorList>
    </citation>
    <scope>NUCLEOTIDE SEQUENCE [LARGE SCALE GENOMIC DNA]</scope>
    <source>
        <strain evidence="4">CECT 7131</strain>
    </source>
</reference>
<accession>A0ABT7ZZV6</accession>
<evidence type="ECO:0000259" key="2">
    <source>
        <dbReference type="Pfam" id="PF01051"/>
    </source>
</evidence>
<dbReference type="InterPro" id="IPR036388">
    <property type="entry name" value="WH-like_DNA-bd_sf"/>
</dbReference>
<sequence length="305" mass="34785">MKFFTFMLHKKWYGFGMGEENFNEINILTLDIRPRNRDAIKPAELIQVSGHHELTLNARRAITILWHQAHMQGVEEGRDYTIEIDDLKPDGHKGYEMVEEAVEALMRTILTLRLPDGKTRRVQFLGGNDLDDPERPAGVLTYSFDKRLVSVLRDSTIWGKIAIPILMAFTSKYAVSLYENLAQLANLTMKTTHDYTLDEFRELLGVPPGRYKTFGELNKHVIKPTVDEINAIAPFELSVLPIKQGKKVAQIKVGWRKKTSDALQEAQRELGRSKIGRRARLAGTVEYVADPMPSLNRARRTNLLS</sequence>
<feature type="domain" description="Initiator Rep protein WH1" evidence="2">
    <location>
        <begin position="41"/>
        <end position="181"/>
    </location>
</feature>
<name>A0ABT7ZZV6_9PROT</name>